<dbReference type="InterPro" id="IPR004358">
    <property type="entry name" value="Sig_transdc_His_kin-like_C"/>
</dbReference>
<dbReference type="OrthoDB" id="9815750at2"/>
<feature type="domain" description="PAS" evidence="11">
    <location>
        <begin position="2"/>
        <end position="72"/>
    </location>
</feature>
<keyword evidence="14" id="KW-1185">Reference proteome</keyword>
<dbReference type="Gene3D" id="1.10.287.130">
    <property type="match status" value="1"/>
</dbReference>
<dbReference type="GO" id="GO:0005524">
    <property type="term" value="F:ATP binding"/>
    <property type="evidence" value="ECO:0007669"/>
    <property type="project" value="UniProtKB-KW"/>
</dbReference>
<dbReference type="SMART" id="SM00387">
    <property type="entry name" value="HATPase_c"/>
    <property type="match status" value="1"/>
</dbReference>
<keyword evidence="4" id="KW-0808">Transferase</keyword>
<evidence type="ECO:0000256" key="6">
    <source>
        <dbReference type="ARBA" id="ARBA00022777"/>
    </source>
</evidence>
<dbReference type="SUPFAM" id="SSF55785">
    <property type="entry name" value="PYP-like sensor domain (PAS domain)"/>
    <property type="match status" value="2"/>
</dbReference>
<dbReference type="CDD" id="cd00075">
    <property type="entry name" value="HATPase"/>
    <property type="match status" value="1"/>
</dbReference>
<protein>
    <recommendedName>
        <fullName evidence="2">histidine kinase</fullName>
        <ecNumber evidence="2">2.7.13.3</ecNumber>
    </recommendedName>
</protein>
<keyword evidence="3" id="KW-0597">Phosphoprotein</keyword>
<evidence type="ECO:0000256" key="7">
    <source>
        <dbReference type="ARBA" id="ARBA00022840"/>
    </source>
</evidence>
<dbReference type="Gene3D" id="3.30.565.10">
    <property type="entry name" value="Histidine kinase-like ATPase, C-terminal domain"/>
    <property type="match status" value="1"/>
</dbReference>
<accession>A0A1S2LCI8</accession>
<dbReference type="PANTHER" id="PTHR43065:SF34">
    <property type="entry name" value="SPORULATION KINASE A"/>
    <property type="match status" value="1"/>
</dbReference>
<feature type="domain" description="PAS" evidence="11">
    <location>
        <begin position="129"/>
        <end position="199"/>
    </location>
</feature>
<dbReference type="GO" id="GO:0030435">
    <property type="term" value="P:sporulation resulting in formation of a cellular spore"/>
    <property type="evidence" value="ECO:0007669"/>
    <property type="project" value="UniProtKB-KW"/>
</dbReference>
<evidence type="ECO:0000259" key="10">
    <source>
        <dbReference type="PROSITE" id="PS50109"/>
    </source>
</evidence>
<dbReference type="InterPro" id="IPR036890">
    <property type="entry name" value="HATPase_C_sf"/>
</dbReference>
<proteinExistence type="predicted"/>
<dbReference type="Gene3D" id="3.30.450.20">
    <property type="entry name" value="PAS domain"/>
    <property type="match status" value="2"/>
</dbReference>
<evidence type="ECO:0000259" key="12">
    <source>
        <dbReference type="PROSITE" id="PS50113"/>
    </source>
</evidence>
<dbReference type="PRINTS" id="PR00344">
    <property type="entry name" value="BCTRLSENSOR"/>
</dbReference>
<dbReference type="PROSITE" id="PS50113">
    <property type="entry name" value="PAC"/>
    <property type="match status" value="1"/>
</dbReference>
<keyword evidence="6" id="KW-0418">Kinase</keyword>
<evidence type="ECO:0000256" key="2">
    <source>
        <dbReference type="ARBA" id="ARBA00012438"/>
    </source>
</evidence>
<evidence type="ECO:0000259" key="11">
    <source>
        <dbReference type="PROSITE" id="PS50112"/>
    </source>
</evidence>
<dbReference type="FunFam" id="1.10.287.130:FF:000040">
    <property type="entry name" value="PAS domain-containing sensor histidine kinase"/>
    <property type="match status" value="1"/>
</dbReference>
<dbReference type="PROSITE" id="PS50112">
    <property type="entry name" value="PAS"/>
    <property type="match status" value="2"/>
</dbReference>
<evidence type="ECO:0000256" key="4">
    <source>
        <dbReference type="ARBA" id="ARBA00022679"/>
    </source>
</evidence>
<dbReference type="InterPro" id="IPR003594">
    <property type="entry name" value="HATPase_dom"/>
</dbReference>
<dbReference type="SMART" id="SM00388">
    <property type="entry name" value="HisKA"/>
    <property type="match status" value="1"/>
</dbReference>
<dbReference type="InterPro" id="IPR005467">
    <property type="entry name" value="His_kinase_dom"/>
</dbReference>
<keyword evidence="8" id="KW-0749">Sporulation</keyword>
<evidence type="ECO:0000313" key="13">
    <source>
        <dbReference type="EMBL" id="OIJ09255.1"/>
    </source>
</evidence>
<evidence type="ECO:0000256" key="3">
    <source>
        <dbReference type="ARBA" id="ARBA00022553"/>
    </source>
</evidence>
<evidence type="ECO:0000256" key="8">
    <source>
        <dbReference type="ARBA" id="ARBA00022969"/>
    </source>
</evidence>
<comment type="catalytic activity">
    <reaction evidence="1">
        <text>ATP + protein L-histidine = ADP + protein N-phospho-L-histidine.</text>
        <dbReference type="EC" id="2.7.13.3"/>
    </reaction>
</comment>
<organism evidence="13 14">
    <name type="scientific">Anaerobacillus arseniciselenatis</name>
    <dbReference type="NCBI Taxonomy" id="85682"/>
    <lineage>
        <taxon>Bacteria</taxon>
        <taxon>Bacillati</taxon>
        <taxon>Bacillota</taxon>
        <taxon>Bacilli</taxon>
        <taxon>Bacillales</taxon>
        <taxon>Bacillaceae</taxon>
        <taxon>Anaerobacillus</taxon>
    </lineage>
</organism>
<dbReference type="InterPro" id="IPR035965">
    <property type="entry name" value="PAS-like_dom_sf"/>
</dbReference>
<feature type="domain" description="Histidine kinase" evidence="10">
    <location>
        <begin position="267"/>
        <end position="472"/>
    </location>
</feature>
<dbReference type="SUPFAM" id="SSF47384">
    <property type="entry name" value="Homodimeric domain of signal transducing histidine kinase"/>
    <property type="match status" value="1"/>
</dbReference>
<dbReference type="InterPro" id="IPR000014">
    <property type="entry name" value="PAS"/>
</dbReference>
<dbReference type="NCBIfam" id="TIGR00229">
    <property type="entry name" value="sensory_box"/>
    <property type="match status" value="2"/>
</dbReference>
<dbReference type="RefSeq" id="WP_071314599.1">
    <property type="nucleotide sequence ID" value="NZ_MLQQ01000046.1"/>
</dbReference>
<feature type="domain" description="PAC" evidence="12">
    <location>
        <begin position="76"/>
        <end position="128"/>
    </location>
</feature>
<dbReference type="InterPro" id="IPR000700">
    <property type="entry name" value="PAS-assoc_C"/>
</dbReference>
<comment type="caution">
    <text evidence="13">The sequence shown here is derived from an EMBL/GenBank/DDBJ whole genome shotgun (WGS) entry which is preliminary data.</text>
</comment>
<dbReference type="InterPro" id="IPR036097">
    <property type="entry name" value="HisK_dim/P_sf"/>
</dbReference>
<dbReference type="CDD" id="cd00082">
    <property type="entry name" value="HisKA"/>
    <property type="match status" value="1"/>
</dbReference>
<name>A0A1S2LCI8_9BACI</name>
<keyword evidence="7" id="KW-0067">ATP-binding</keyword>
<dbReference type="AlphaFoldDB" id="A0A1S2LCI8"/>
<sequence>METNLFNAMFQQSAIAMAIVKINGTFIYVNNALCELTGYRKEELIDETNQIFSHPEDLKIQRENTRRLIKGEIPFYQMEKRYIHKEGHIVWGLISINLISDDYEIPKYVICQVQNITEKKEMERRLLESEERYRRLVESSPETIAVLVDEKIEYLNPAGMKLLGAKSKEEIIGRSIWDFYPKEDHERVHQNMLKILSGSTQSMVAREHTIFRFDGTPVSISSTISATTYKGVQAIQAIVRDITEMKKVDEWLQKSEKLSLVGQLAAGVAHEVRNPLTSIKGFIQLAKTTKEFKEFYVDIILSELDRTETIIYEFLSLAKPNDTRQIKTVNFNTILLNVIKLLETQALMQDINIQYYFLKDVVVDCDENQIKQAFINLIQNAIEASDRNENIFITLDEVNENEIIVKIEDHGCGISKERLKKLGEPFYSTKEKGTGLGLLVTYKIIEGHHGKLTFLSDEGMGTTAEIILPKKIGRTD</sequence>
<evidence type="ECO:0000256" key="5">
    <source>
        <dbReference type="ARBA" id="ARBA00022741"/>
    </source>
</evidence>
<dbReference type="EMBL" id="MLQQ01000046">
    <property type="protein sequence ID" value="OIJ09255.1"/>
    <property type="molecule type" value="Genomic_DNA"/>
</dbReference>
<dbReference type="Pfam" id="PF13426">
    <property type="entry name" value="PAS_9"/>
    <property type="match status" value="1"/>
</dbReference>
<dbReference type="Pfam" id="PF08447">
    <property type="entry name" value="PAS_3"/>
    <property type="match status" value="1"/>
</dbReference>
<evidence type="ECO:0000313" key="14">
    <source>
        <dbReference type="Proteomes" id="UP000180098"/>
    </source>
</evidence>
<dbReference type="InterPro" id="IPR013655">
    <property type="entry name" value="PAS_fold_3"/>
</dbReference>
<reference evidence="13 14" key="1">
    <citation type="submission" date="2016-10" db="EMBL/GenBank/DDBJ databases">
        <title>Draft genome sequences of four alkaliphilic bacteria belonging to the Anaerobacillus genus.</title>
        <authorList>
            <person name="Bassil N.M."/>
            <person name="Lloyd J.R."/>
        </authorList>
    </citation>
    <scope>NUCLEOTIDE SEQUENCE [LARGE SCALE GENOMIC DNA]</scope>
    <source>
        <strain evidence="13 14">DSM 15340</strain>
    </source>
</reference>
<keyword evidence="9" id="KW-0902">Two-component regulatory system</keyword>
<dbReference type="SUPFAM" id="SSF55874">
    <property type="entry name" value="ATPase domain of HSP90 chaperone/DNA topoisomerase II/histidine kinase"/>
    <property type="match status" value="1"/>
</dbReference>
<dbReference type="InterPro" id="IPR003661">
    <property type="entry name" value="HisK_dim/P_dom"/>
</dbReference>
<dbReference type="PANTHER" id="PTHR43065">
    <property type="entry name" value="SENSOR HISTIDINE KINASE"/>
    <property type="match status" value="1"/>
</dbReference>
<dbReference type="Pfam" id="PF02518">
    <property type="entry name" value="HATPase_c"/>
    <property type="match status" value="1"/>
</dbReference>
<dbReference type="Proteomes" id="UP000180098">
    <property type="component" value="Unassembled WGS sequence"/>
</dbReference>
<dbReference type="InterPro" id="IPR001610">
    <property type="entry name" value="PAC"/>
</dbReference>
<dbReference type="Pfam" id="PF00512">
    <property type="entry name" value="HisKA"/>
    <property type="match status" value="1"/>
</dbReference>
<keyword evidence="5" id="KW-0547">Nucleotide-binding</keyword>
<dbReference type="CDD" id="cd00130">
    <property type="entry name" value="PAS"/>
    <property type="match status" value="2"/>
</dbReference>
<evidence type="ECO:0000256" key="9">
    <source>
        <dbReference type="ARBA" id="ARBA00023012"/>
    </source>
</evidence>
<dbReference type="GO" id="GO:0000155">
    <property type="term" value="F:phosphorelay sensor kinase activity"/>
    <property type="evidence" value="ECO:0007669"/>
    <property type="project" value="InterPro"/>
</dbReference>
<evidence type="ECO:0000256" key="1">
    <source>
        <dbReference type="ARBA" id="ARBA00000085"/>
    </source>
</evidence>
<dbReference type="SMART" id="SM00091">
    <property type="entry name" value="PAS"/>
    <property type="match status" value="2"/>
</dbReference>
<dbReference type="PROSITE" id="PS50109">
    <property type="entry name" value="HIS_KIN"/>
    <property type="match status" value="1"/>
</dbReference>
<dbReference type="EC" id="2.7.13.3" evidence="2"/>
<gene>
    <name evidence="13" type="ORF">BKP35_17105</name>
</gene>
<dbReference type="SMART" id="SM00086">
    <property type="entry name" value="PAC"/>
    <property type="match status" value="2"/>
</dbReference>